<comment type="caution">
    <text evidence="4">The sequence shown here is derived from an EMBL/GenBank/DDBJ whole genome shotgun (WGS) entry which is preliminary data.</text>
</comment>
<protein>
    <recommendedName>
        <fullName evidence="6">Bacterial Ig domain-containing protein</fullName>
    </recommendedName>
</protein>
<keyword evidence="1" id="KW-0175">Coiled coil</keyword>
<feature type="coiled-coil region" evidence="1">
    <location>
        <begin position="310"/>
        <end position="353"/>
    </location>
</feature>
<dbReference type="RefSeq" id="WP_185376030.1">
    <property type="nucleotide sequence ID" value="NZ_JAARPL010000002.1"/>
</dbReference>
<accession>A0A841Y4R8</accession>
<dbReference type="AlphaFoldDB" id="A0A841Y4R8"/>
<dbReference type="InterPro" id="IPR054544">
    <property type="entry name" value="Pest_crys_Cry1Aa_dom-IV"/>
</dbReference>
<feature type="domain" description="Bacterial Ig" evidence="2">
    <location>
        <begin position="469"/>
        <end position="543"/>
    </location>
</feature>
<dbReference type="InterPro" id="IPR013783">
    <property type="entry name" value="Ig-like_fold"/>
</dbReference>
<dbReference type="InterPro" id="IPR041498">
    <property type="entry name" value="Big_6"/>
</dbReference>
<dbReference type="Proteomes" id="UP000591929">
    <property type="component" value="Unassembled WGS sequence"/>
</dbReference>
<reference evidence="4 5" key="1">
    <citation type="submission" date="2020-03" db="EMBL/GenBank/DDBJ databases">
        <title>Soil Listeria distribution.</title>
        <authorList>
            <person name="Liao J."/>
            <person name="Wiedmann M."/>
        </authorList>
    </citation>
    <scope>NUCLEOTIDE SEQUENCE [LARGE SCALE GENOMIC DNA]</scope>
    <source>
        <strain evidence="4 5">FSL L7-1681</strain>
    </source>
</reference>
<dbReference type="Pfam" id="PF17936">
    <property type="entry name" value="Big_6"/>
    <property type="match status" value="1"/>
</dbReference>
<feature type="domain" description="Pesticidal crystal protein Cry1Aa" evidence="3">
    <location>
        <begin position="193"/>
        <end position="254"/>
    </location>
</feature>
<dbReference type="Pfam" id="PF18449">
    <property type="entry name" value="Endotoxin_C2"/>
    <property type="match status" value="3"/>
</dbReference>
<proteinExistence type="predicted"/>
<dbReference type="Gene3D" id="2.60.40.10">
    <property type="entry name" value="Immunoglobulins"/>
    <property type="match status" value="1"/>
</dbReference>
<gene>
    <name evidence="4" type="ORF">HB847_02970</name>
</gene>
<feature type="domain" description="Pesticidal crystal protein Cry1Aa" evidence="3">
    <location>
        <begin position="403"/>
        <end position="463"/>
    </location>
</feature>
<name>A0A841Y4R8_9LIST</name>
<sequence>MSKKIKMTQKALKIAAVSAITFTSLSSIPFNTLASPVGEKIENVTTTSTDPRTLVNSLFENHDPSSNKIIKNLTFTELNSVAEQLTVNERADFFKANKLLIMEIIDFYEIKDGKLHISFKDDRYKQDLSLTTALSNSDFMTLDDGRPGKSILNGNVWISNENIGSDEEFWLHNQYMGSVISSKDLLDANNYEQKAEAREAVNNLFEDNNVATNKLKSTTTRTLINDAKAMIDRLPASTTKTALEADLKKAQELLAEREAEMVRQVEAALRLQALFKDGKPATGNIISGLTQEGIDAVQYRINLVTDTVVKQQLQEGLNRAQEQLTARETQTQAQEAREAVNNLFEANDVATNKLKSTTTQTHINDAKAMIDKLPASTTKTALEADLKKAQELLNVRAEQARQVEATNAVKELFQDNDPEKQIKNNIKQDDIDVAKAKVDKVTDAKVKEDLQKVIDNAQKQLDEQLATIEKPQVNPVTNNDAVVTGSGKSGLTVTVSNGRDTYTGTVTANGTFSIAIPQQRADTMLTVTQKNATTSSETVSVKVTNFIPTEKVTLNPVGPLQLAITGKAPAGTKMVRLIVNGIAQRTAVPEEDGSFTIYSRFITDGNVSNIRLKAGDIVEVDYGIRTPKGLVTKITVDGALAKPIVNEVKVNAAYITGIVAVGTQTVRLLVNGKPIRVVSATKGEIGPEGQFRISGQRFTDEHGVLRNLQAGDRVTIDLGAQIPGDTGTTVIVTE</sequence>
<feature type="coiled-coil region" evidence="1">
    <location>
        <begin position="240"/>
        <end position="267"/>
    </location>
</feature>
<evidence type="ECO:0000259" key="2">
    <source>
        <dbReference type="Pfam" id="PF17936"/>
    </source>
</evidence>
<feature type="domain" description="Pesticidal crystal protein Cry1Aa" evidence="3">
    <location>
        <begin position="332"/>
        <end position="394"/>
    </location>
</feature>
<evidence type="ECO:0000256" key="1">
    <source>
        <dbReference type="SAM" id="Coils"/>
    </source>
</evidence>
<evidence type="ECO:0000313" key="5">
    <source>
        <dbReference type="Proteomes" id="UP000591929"/>
    </source>
</evidence>
<organism evidence="4 5">
    <name type="scientific">Listeria booriae</name>
    <dbReference type="NCBI Taxonomy" id="1552123"/>
    <lineage>
        <taxon>Bacteria</taxon>
        <taxon>Bacillati</taxon>
        <taxon>Bacillota</taxon>
        <taxon>Bacilli</taxon>
        <taxon>Bacillales</taxon>
        <taxon>Listeriaceae</taxon>
        <taxon>Listeria</taxon>
    </lineage>
</organism>
<evidence type="ECO:0000313" key="4">
    <source>
        <dbReference type="EMBL" id="MBC1371318.1"/>
    </source>
</evidence>
<evidence type="ECO:0008006" key="6">
    <source>
        <dbReference type="Google" id="ProtNLM"/>
    </source>
</evidence>
<evidence type="ECO:0000259" key="3">
    <source>
        <dbReference type="Pfam" id="PF18449"/>
    </source>
</evidence>
<dbReference type="EMBL" id="JAARPL010000002">
    <property type="protein sequence ID" value="MBC1371318.1"/>
    <property type="molecule type" value="Genomic_DNA"/>
</dbReference>